<dbReference type="EMBL" id="SOFM01000021">
    <property type="protein sequence ID" value="TFC04626.1"/>
    <property type="molecule type" value="Genomic_DNA"/>
</dbReference>
<feature type="compositionally biased region" description="Low complexity" evidence="1">
    <location>
        <begin position="60"/>
        <end position="79"/>
    </location>
</feature>
<dbReference type="AlphaFoldDB" id="A0A4R8W9V7"/>
<evidence type="ECO:0000256" key="2">
    <source>
        <dbReference type="SAM" id="Phobius"/>
    </source>
</evidence>
<organism evidence="3 4">
    <name type="scientific">Cryobacterium mannosilyticum</name>
    <dbReference type="NCBI Taxonomy" id="1259190"/>
    <lineage>
        <taxon>Bacteria</taxon>
        <taxon>Bacillati</taxon>
        <taxon>Actinomycetota</taxon>
        <taxon>Actinomycetes</taxon>
        <taxon>Micrococcales</taxon>
        <taxon>Microbacteriaceae</taxon>
        <taxon>Cryobacterium</taxon>
    </lineage>
</organism>
<keyword evidence="4" id="KW-1185">Reference proteome</keyword>
<feature type="region of interest" description="Disordered" evidence="1">
    <location>
        <begin position="47"/>
        <end position="79"/>
    </location>
</feature>
<reference evidence="3 4" key="1">
    <citation type="submission" date="2019-03" db="EMBL/GenBank/DDBJ databases">
        <title>Genomics of glacier-inhabiting Cryobacterium strains.</title>
        <authorList>
            <person name="Liu Q."/>
            <person name="Xin Y.-H."/>
        </authorList>
    </citation>
    <scope>NUCLEOTIDE SEQUENCE [LARGE SCALE GENOMIC DNA]</scope>
    <source>
        <strain evidence="3 4">RHLT2-21</strain>
    </source>
</reference>
<evidence type="ECO:0000313" key="4">
    <source>
        <dbReference type="Proteomes" id="UP000297643"/>
    </source>
</evidence>
<protein>
    <recommendedName>
        <fullName evidence="5">DUF3558 domain-containing protein</fullName>
    </recommendedName>
</protein>
<proteinExistence type="predicted"/>
<keyword evidence="2" id="KW-0472">Membrane</keyword>
<sequence length="228" mass="23136">MTAPAPSAPPRARRRLWFLLGAIGSALVVTLVVLLIVWRGGAGLPGDAAAGARPQPSKTPAPVALAAAPAPAATPAGPHPSTCGELYSPAMVAAFGTAVLNPAWTEAADSEVRHGTADAELSTVIDTADKLTCVWGNPKGGSDSGLTTNLVWVTAEQSAAVKARLAAAGMTCYEELGGLRCVTETSGDAGTSGESHFVRDGIWLATHYVNSGPDGYTHDIIANVWAGA</sequence>
<evidence type="ECO:0008006" key="5">
    <source>
        <dbReference type="Google" id="ProtNLM"/>
    </source>
</evidence>
<keyword evidence="2" id="KW-1133">Transmembrane helix</keyword>
<gene>
    <name evidence="3" type="ORF">E3O32_07880</name>
</gene>
<keyword evidence="2" id="KW-0812">Transmembrane</keyword>
<dbReference type="Proteomes" id="UP000297643">
    <property type="component" value="Unassembled WGS sequence"/>
</dbReference>
<name>A0A4R8W9V7_9MICO</name>
<comment type="caution">
    <text evidence="3">The sequence shown here is derived from an EMBL/GenBank/DDBJ whole genome shotgun (WGS) entry which is preliminary data.</text>
</comment>
<evidence type="ECO:0000256" key="1">
    <source>
        <dbReference type="SAM" id="MobiDB-lite"/>
    </source>
</evidence>
<feature type="transmembrane region" description="Helical" evidence="2">
    <location>
        <begin position="16"/>
        <end position="38"/>
    </location>
</feature>
<accession>A0A4R8W9V7</accession>
<evidence type="ECO:0000313" key="3">
    <source>
        <dbReference type="EMBL" id="TFC04626.1"/>
    </source>
</evidence>
<dbReference type="RefSeq" id="WP_134508291.1">
    <property type="nucleotide sequence ID" value="NZ_SOFM01000021.1"/>
</dbReference>